<evidence type="ECO:0000256" key="7">
    <source>
        <dbReference type="RuleBase" id="RU367067"/>
    </source>
</evidence>
<dbReference type="GO" id="GO:0003697">
    <property type="term" value="F:single-stranded DNA binding"/>
    <property type="evidence" value="ECO:0007669"/>
    <property type="project" value="TreeGrafter"/>
</dbReference>
<dbReference type="GO" id="GO:1902977">
    <property type="term" value="P:mitotic DNA replication preinitiation complex assembly"/>
    <property type="evidence" value="ECO:0007669"/>
    <property type="project" value="TreeGrafter"/>
</dbReference>
<evidence type="ECO:0000256" key="1">
    <source>
        <dbReference type="ARBA" id="ARBA00004123"/>
    </source>
</evidence>
<evidence type="ECO:0000256" key="2">
    <source>
        <dbReference type="ARBA" id="ARBA00007276"/>
    </source>
</evidence>
<dbReference type="Pfam" id="PF11719">
    <property type="entry name" value="Drc1-Sld2"/>
    <property type="match status" value="1"/>
</dbReference>
<dbReference type="Proteomes" id="UP000613580">
    <property type="component" value="Unassembled WGS sequence"/>
</dbReference>
<feature type="compositionally biased region" description="Polar residues" evidence="8">
    <location>
        <begin position="334"/>
        <end position="349"/>
    </location>
</feature>
<dbReference type="Gene3D" id="1.10.10.1460">
    <property type="match status" value="1"/>
</dbReference>
<dbReference type="PANTHER" id="PTHR28124:SF1">
    <property type="entry name" value="DNA REPLICATION REGULATOR SLD2"/>
    <property type="match status" value="1"/>
</dbReference>
<comment type="similarity">
    <text evidence="2 7">Belongs to the SLD2 family.</text>
</comment>
<feature type="compositionally biased region" description="Acidic residues" evidence="8">
    <location>
        <begin position="162"/>
        <end position="171"/>
    </location>
</feature>
<reference evidence="9" key="1">
    <citation type="submission" date="2020-05" db="EMBL/GenBank/DDBJ databases">
        <title>Mycena genomes resolve the evolution of fungal bioluminescence.</title>
        <authorList>
            <person name="Tsai I.J."/>
        </authorList>
    </citation>
    <scope>NUCLEOTIDE SEQUENCE</scope>
    <source>
        <strain evidence="9">110903Hualien_Pintung</strain>
    </source>
</reference>
<evidence type="ECO:0000256" key="4">
    <source>
        <dbReference type="ARBA" id="ARBA00022705"/>
    </source>
</evidence>
<evidence type="ECO:0000256" key="8">
    <source>
        <dbReference type="SAM" id="MobiDB-lite"/>
    </source>
</evidence>
<evidence type="ECO:0000256" key="5">
    <source>
        <dbReference type="ARBA" id="ARBA00023242"/>
    </source>
</evidence>
<evidence type="ECO:0000256" key="3">
    <source>
        <dbReference type="ARBA" id="ARBA00018363"/>
    </source>
</evidence>
<dbReference type="PANTHER" id="PTHR28124">
    <property type="entry name" value="DNA REPLICATION REGULATOR SLD2"/>
    <property type="match status" value="1"/>
</dbReference>
<feature type="compositionally biased region" description="Basic residues" evidence="8">
    <location>
        <begin position="276"/>
        <end position="285"/>
    </location>
</feature>
<evidence type="ECO:0000313" key="10">
    <source>
        <dbReference type="Proteomes" id="UP000613580"/>
    </source>
</evidence>
<evidence type="ECO:0000256" key="6">
    <source>
        <dbReference type="ARBA" id="ARBA00023306"/>
    </source>
</evidence>
<dbReference type="GO" id="GO:0000727">
    <property type="term" value="P:double-strand break repair via break-induced replication"/>
    <property type="evidence" value="ECO:0007669"/>
    <property type="project" value="TreeGrafter"/>
</dbReference>
<proteinExistence type="inferred from homology"/>
<keyword evidence="10" id="KW-1185">Reference proteome</keyword>
<comment type="caution">
    <text evidence="9">The sequence shown here is derived from an EMBL/GenBank/DDBJ whole genome shotgun (WGS) entry which is preliminary data.</text>
</comment>
<feature type="region of interest" description="Disordered" evidence="8">
    <location>
        <begin position="50"/>
        <end position="352"/>
    </location>
</feature>
<keyword evidence="5 7" id="KW-0539">Nucleus</keyword>
<accession>A0A8H6W4N3</accession>
<feature type="compositionally biased region" description="Low complexity" evidence="8">
    <location>
        <begin position="308"/>
        <end position="318"/>
    </location>
</feature>
<feature type="region of interest" description="Disordered" evidence="8">
    <location>
        <begin position="404"/>
        <end position="435"/>
    </location>
</feature>
<keyword evidence="4 7" id="KW-0235">DNA replication</keyword>
<comment type="function">
    <text evidence="7">Has a role in the initiation of DNA replication. Required at S-phase checkpoint.</text>
</comment>
<feature type="compositionally biased region" description="Polar residues" evidence="8">
    <location>
        <begin position="81"/>
        <end position="96"/>
    </location>
</feature>
<dbReference type="GO" id="GO:0031261">
    <property type="term" value="C:DNA replication preinitiation complex"/>
    <property type="evidence" value="ECO:0007669"/>
    <property type="project" value="TreeGrafter"/>
</dbReference>
<keyword evidence="6 7" id="KW-0131">Cell cycle</keyword>
<feature type="compositionally biased region" description="Low complexity" evidence="8">
    <location>
        <begin position="54"/>
        <end position="67"/>
    </location>
</feature>
<feature type="compositionally biased region" description="Low complexity" evidence="8">
    <location>
        <begin position="426"/>
        <end position="435"/>
    </location>
</feature>
<protein>
    <recommendedName>
        <fullName evidence="3 7">DNA replication regulator SLD2</fullName>
    </recommendedName>
</protein>
<dbReference type="GO" id="GO:0003688">
    <property type="term" value="F:DNA replication origin binding"/>
    <property type="evidence" value="ECO:0007669"/>
    <property type="project" value="TreeGrafter"/>
</dbReference>
<feature type="compositionally biased region" description="Acidic residues" evidence="8">
    <location>
        <begin position="231"/>
        <end position="240"/>
    </location>
</feature>
<dbReference type="GO" id="GO:0006270">
    <property type="term" value="P:DNA replication initiation"/>
    <property type="evidence" value="ECO:0007669"/>
    <property type="project" value="UniProtKB-UniRule"/>
</dbReference>
<feature type="compositionally biased region" description="Acidic residues" evidence="8">
    <location>
        <begin position="290"/>
        <end position="301"/>
    </location>
</feature>
<dbReference type="InterPro" id="IPR040203">
    <property type="entry name" value="Sld2"/>
</dbReference>
<comment type="subcellular location">
    <subcellularLocation>
        <location evidence="1 7">Nucleus</location>
    </subcellularLocation>
</comment>
<dbReference type="OrthoDB" id="8775810at2759"/>
<dbReference type="InterPro" id="IPR021110">
    <property type="entry name" value="DNA_rep_checkpnt_protein"/>
</dbReference>
<evidence type="ECO:0000313" key="9">
    <source>
        <dbReference type="EMBL" id="KAF7302731.1"/>
    </source>
</evidence>
<dbReference type="AlphaFoldDB" id="A0A8H6W4N3"/>
<sequence length="435" mass="47966">MAGGTNELQQLKKEIKEWEHAFRAKHGGRDPTFDEVKRLGFADKYKQYKKLSKDASSSSSNNKPANKSKTRPLLSPARPTASKTQPLPVNPFSPQKNPGKGKQKAGTGEFRLPILEPDPFLDEPPVFNDPTAPTPVVRARKRLRGEPVSPSPNKGKRRRMDEDDDDDDEEGGAANLSFVDDSPAKPSTSFKLLFDEGASAGTTRKSIFPSVRKTLPIPKLSLPPQPAPDAMEVDDLDDNPFLESSLTPTAPNPEPAILLPPSPPPVTKNGRESKARVKGAPKKGKQVATADDDESEEEEEEQKVRVFTRTSSRRAATTEFDEDVGYVRPRRPPEQQQNNETAETTSISLPDNLREMLSLAPSSSTTRARADKHVLVDRLIYGAHRSNYDASKGGEVWGVGEFEGEQLDDMAPRNTEVEQEDDWEGEGVPWEVGEL</sequence>
<gene>
    <name evidence="9" type="ORF">HMN09_00908000</name>
</gene>
<feature type="compositionally biased region" description="Pro residues" evidence="8">
    <location>
        <begin position="250"/>
        <end position="266"/>
    </location>
</feature>
<dbReference type="EMBL" id="JACAZE010000012">
    <property type="protein sequence ID" value="KAF7302731.1"/>
    <property type="molecule type" value="Genomic_DNA"/>
</dbReference>
<organism evidence="9 10">
    <name type="scientific">Mycena chlorophos</name>
    <name type="common">Agaric fungus</name>
    <name type="synonym">Agaricus chlorophos</name>
    <dbReference type="NCBI Taxonomy" id="658473"/>
    <lineage>
        <taxon>Eukaryota</taxon>
        <taxon>Fungi</taxon>
        <taxon>Dikarya</taxon>
        <taxon>Basidiomycota</taxon>
        <taxon>Agaricomycotina</taxon>
        <taxon>Agaricomycetes</taxon>
        <taxon>Agaricomycetidae</taxon>
        <taxon>Agaricales</taxon>
        <taxon>Marasmiineae</taxon>
        <taxon>Mycenaceae</taxon>
        <taxon>Mycena</taxon>
    </lineage>
</organism>
<name>A0A8H6W4N3_MYCCL</name>